<comment type="caution">
    <text evidence="13">The sequence shown here is derived from an EMBL/GenBank/DDBJ whole genome shotgun (WGS) entry which is preliminary data.</text>
</comment>
<feature type="domain" description="Peptidase M14" evidence="12">
    <location>
        <begin position="36"/>
        <end position="333"/>
    </location>
</feature>
<dbReference type="InterPro" id="IPR057247">
    <property type="entry name" value="CARBOXYPEPT_ZN_2"/>
</dbReference>
<evidence type="ECO:0000256" key="11">
    <source>
        <dbReference type="SAM" id="SignalP"/>
    </source>
</evidence>
<accession>A0A9J6CLK3</accession>
<dbReference type="PANTHER" id="PTHR11532">
    <property type="entry name" value="PROTEASE M14 CARBOXYPEPTIDASE"/>
    <property type="match status" value="1"/>
</dbReference>
<comment type="similarity">
    <text evidence="2 9">Belongs to the peptidase M14 family.</text>
</comment>
<dbReference type="CDD" id="cd03868">
    <property type="entry name" value="M14_CPD_I"/>
    <property type="match status" value="1"/>
</dbReference>
<evidence type="ECO:0000256" key="2">
    <source>
        <dbReference type="ARBA" id="ARBA00005988"/>
    </source>
</evidence>
<dbReference type="InterPro" id="IPR050753">
    <property type="entry name" value="Peptidase_M14_domain"/>
</dbReference>
<dbReference type="EMBL" id="JADBJN010000001">
    <property type="protein sequence ID" value="KAG5682478.1"/>
    <property type="molecule type" value="Genomic_DNA"/>
</dbReference>
<dbReference type="InterPro" id="IPR000834">
    <property type="entry name" value="Peptidase_M14"/>
</dbReference>
<dbReference type="GO" id="GO:0005615">
    <property type="term" value="C:extracellular space"/>
    <property type="evidence" value="ECO:0007669"/>
    <property type="project" value="TreeGrafter"/>
</dbReference>
<evidence type="ECO:0000256" key="4">
    <source>
        <dbReference type="ARBA" id="ARBA00022670"/>
    </source>
</evidence>
<dbReference type="OrthoDB" id="10249045at2759"/>
<sequence>MIKGILYFLLSFLCLNSLAFTIQSKVEDESFLENPHYDTNNELADHLLKLQKNYSNLIDVRSIGSSLDGNDLIVARIYKDVKRPRSILVPMFKYIANMHGDETIGRQLLIYLAEYLVKNYGVVQEVTKLVDTTDIYLMPSMNPDGFAKSREGSCESMQNYYGRYNAEGIDLNRDFPDRFDRQLIQKLYHTKRQPETLAVMDWVKSNPFVLSANLHGGAVVASYPYDNTINHHDCCEDSPTPDDSVFRYLARTYARNHPVMKDGNDCNETFPNGITNGAYWYDLSGGMQDFNYVFTNCFEITLELSCCKYPSRNELPIEWHKNKKSLLEYMKLVHMGMKGLVKDVDGYPIREAEIFVQGMEEKPVRTTERGEYWRMLTPGTYYVRAVAFGFVPSRYMEVVINESEPVIVNFTLTPSDDVEGKSRAKRKTVKVGADEFGFIFKTDFKYHNYVDLEKFLKEIHETYPKLTRLYSIGKSVENRDLWVLEISTQPGIHRAMIPEFKYIANMHGNEAVGRELLILLIKYLCENYGPNKRITDLIDNTRIHIMPSMNPDGYEKSSVGDEGGVIGRNNAHNVDLNRNFPDQYGSNIYNKIQEPEVLAVMNWSIANQFVLSANLHGGALVANFPFDDSAKDFRPFSDPKTEFNPTEENDIFKYLASTYATAHRTMYQGKPCPSFIQETFENGITNGAEWYPVTGGMQDWSYVHGGTLELTLEVGCYKFPKPEELSKYWMDNREALIKFIEQIHIGVKGFVKSSIGTPIKHAAISVNNIQHVSYTGIDGDYYRLLLPGKYNLTCSAKGYEPQTIEIIVPETGNHSVIYNFHMMRNDPQHWSSAYDFRILENILHTKYHTNREIEVIFRELENKHPLIAQFEDDGNEEFYNSLKVTDSIGETEETKVHIMILSSVFESSPLGREIMVNLARHIITSYTTKEPLMIELLKNIVIHFVVVNTNFNRVYEQFNANESICDPHLSEELSDKLLNAESDVTKNKFIKLFEKDEISLALTFTAGDDSNVQILKDREPVYAQFAKDTQSSHLGAQNQLCPSNSMRLNENESFRKVTNLLYRMFSLPLYSINLSCCKMPPENEIADVWRENIERILKFVNLGRKGVRGFVKDEQGSPIRNARVKVVGSEREYKVSKNLGFFHVLVPKGTCQLQFFSDNFTTKMININYEDGILDLKNITLQMDSVNNKNKKYNVSGYVVDENGTPIKKAEIGIKGNWRKQVFTNDVGQFEMENINDENPILTVNAQGFKKSEKLVKMNLVGTTKNIIFKLSQSDEDMGFKNLLFIFFICTLILLTVVCITCCAINGCNMPCNCCNEENSRHLTENYKFSLLTRKTKKDVLFPDEIYGDDSEEEEELFNPVSLKEPIKRYKDNFSEDDLSEEDDLVVLPSRSQ</sequence>
<dbReference type="GO" id="GO:0004181">
    <property type="term" value="F:metallocarboxypeptidase activity"/>
    <property type="evidence" value="ECO:0007669"/>
    <property type="project" value="InterPro"/>
</dbReference>
<keyword evidence="4" id="KW-0645">Protease</keyword>
<keyword evidence="10" id="KW-0472">Membrane</keyword>
<feature type="transmembrane region" description="Helical" evidence="10">
    <location>
        <begin position="1283"/>
        <end position="1305"/>
    </location>
</feature>
<evidence type="ECO:0000256" key="8">
    <source>
        <dbReference type="ARBA" id="ARBA00023180"/>
    </source>
</evidence>
<keyword evidence="6" id="KW-0378">Hydrolase</keyword>
<dbReference type="GO" id="GO:0016485">
    <property type="term" value="P:protein processing"/>
    <property type="evidence" value="ECO:0007669"/>
    <property type="project" value="TreeGrafter"/>
</dbReference>
<dbReference type="Pfam" id="PF13620">
    <property type="entry name" value="CarboxypepD_reg"/>
    <property type="match status" value="2"/>
</dbReference>
<evidence type="ECO:0000259" key="12">
    <source>
        <dbReference type="PROSITE" id="PS52035"/>
    </source>
</evidence>
<evidence type="ECO:0000313" key="13">
    <source>
        <dbReference type="EMBL" id="KAG5682478.1"/>
    </source>
</evidence>
<reference evidence="13" key="1">
    <citation type="submission" date="2021-03" db="EMBL/GenBank/DDBJ databases">
        <title>Chromosome level genome of the anhydrobiotic midge Polypedilum vanderplanki.</title>
        <authorList>
            <person name="Yoshida Y."/>
            <person name="Kikawada T."/>
            <person name="Gusev O."/>
        </authorList>
    </citation>
    <scope>NUCLEOTIDE SEQUENCE</scope>
    <source>
        <strain evidence="13">NIAS01</strain>
        <tissue evidence="13">Whole body or cell culture</tissue>
    </source>
</reference>
<name>A0A9J6CLK3_POLVA</name>
<evidence type="ECO:0000256" key="3">
    <source>
        <dbReference type="ARBA" id="ARBA00022645"/>
    </source>
</evidence>
<keyword evidence="10" id="KW-0812">Transmembrane</keyword>
<dbReference type="PROSITE" id="PS52035">
    <property type="entry name" value="PEPTIDASE_M14"/>
    <property type="match status" value="2"/>
</dbReference>
<keyword evidence="11" id="KW-0732">Signal</keyword>
<feature type="domain" description="Peptidase M14" evidence="12">
    <location>
        <begin position="445"/>
        <end position="743"/>
    </location>
</feature>
<dbReference type="FunFam" id="2.60.40.1120:FF:000016">
    <property type="entry name" value="carboxypeptidase D isoform X2"/>
    <property type="match status" value="1"/>
</dbReference>
<protein>
    <recommendedName>
        <fullName evidence="12">Peptidase M14 domain-containing protein</fullName>
    </recommendedName>
</protein>
<dbReference type="Pfam" id="PF13715">
    <property type="entry name" value="CarbopepD_reg_2"/>
    <property type="match status" value="1"/>
</dbReference>
<keyword evidence="5" id="KW-0479">Metal-binding</keyword>
<comment type="cofactor">
    <cofactor evidence="1">
        <name>Zn(2+)</name>
        <dbReference type="ChEBI" id="CHEBI:29105"/>
    </cofactor>
</comment>
<dbReference type="PROSITE" id="PS00132">
    <property type="entry name" value="CARBOXYPEPT_ZN_1"/>
    <property type="match status" value="2"/>
</dbReference>
<dbReference type="PROSITE" id="PS00133">
    <property type="entry name" value="CARBOXYPEPT_ZN_2"/>
    <property type="match status" value="2"/>
</dbReference>
<dbReference type="InterPro" id="IPR008969">
    <property type="entry name" value="CarboxyPept-like_regulatory"/>
</dbReference>
<dbReference type="Gene3D" id="3.40.630.10">
    <property type="entry name" value="Zn peptidases"/>
    <property type="match status" value="3"/>
</dbReference>
<evidence type="ECO:0000256" key="9">
    <source>
        <dbReference type="PROSITE-ProRule" id="PRU01379"/>
    </source>
</evidence>
<dbReference type="Gene3D" id="2.60.40.1120">
    <property type="entry name" value="Carboxypeptidase-like, regulatory domain"/>
    <property type="match status" value="4"/>
</dbReference>
<evidence type="ECO:0000256" key="6">
    <source>
        <dbReference type="ARBA" id="ARBA00022801"/>
    </source>
</evidence>
<evidence type="ECO:0000256" key="7">
    <source>
        <dbReference type="ARBA" id="ARBA00022833"/>
    </source>
</evidence>
<dbReference type="InterPro" id="IPR057246">
    <property type="entry name" value="CARBOXYPEPT_ZN_1"/>
</dbReference>
<evidence type="ECO:0000256" key="10">
    <source>
        <dbReference type="SAM" id="Phobius"/>
    </source>
</evidence>
<dbReference type="PANTHER" id="PTHR11532:SF62">
    <property type="entry name" value="CARBOXYPEPTIDASE D"/>
    <property type="match status" value="1"/>
</dbReference>
<keyword evidence="3" id="KW-0121">Carboxypeptidase</keyword>
<dbReference type="SUPFAM" id="SSF49464">
    <property type="entry name" value="Carboxypeptidase regulatory domain-like"/>
    <property type="match status" value="4"/>
</dbReference>
<dbReference type="FunFam" id="3.40.630.10:FF:000020">
    <property type="entry name" value="Carboxypeptidase D"/>
    <property type="match status" value="2"/>
</dbReference>
<dbReference type="PRINTS" id="PR00765">
    <property type="entry name" value="CRBOXYPTASEA"/>
</dbReference>
<evidence type="ECO:0000313" key="14">
    <source>
        <dbReference type="Proteomes" id="UP001107558"/>
    </source>
</evidence>
<dbReference type="SMART" id="SM00631">
    <property type="entry name" value="Zn_pept"/>
    <property type="match status" value="2"/>
</dbReference>
<keyword evidence="7" id="KW-0862">Zinc</keyword>
<keyword evidence="10" id="KW-1133">Transmembrane helix</keyword>
<keyword evidence="14" id="KW-1185">Reference proteome</keyword>
<evidence type="ECO:0000256" key="5">
    <source>
        <dbReference type="ARBA" id="ARBA00022723"/>
    </source>
</evidence>
<feature type="active site" description="Proton donor/acceptor" evidence="9">
    <location>
        <position position="713"/>
    </location>
</feature>
<dbReference type="SUPFAM" id="SSF53187">
    <property type="entry name" value="Zn-dependent exopeptidases"/>
    <property type="match status" value="3"/>
</dbReference>
<gene>
    <name evidence="13" type="ORF">PVAND_011829</name>
</gene>
<keyword evidence="8" id="KW-0325">Glycoprotein</keyword>
<dbReference type="GO" id="GO:0006518">
    <property type="term" value="P:peptide metabolic process"/>
    <property type="evidence" value="ECO:0007669"/>
    <property type="project" value="TreeGrafter"/>
</dbReference>
<organism evidence="13 14">
    <name type="scientific">Polypedilum vanderplanki</name>
    <name type="common">Sleeping chironomid midge</name>
    <dbReference type="NCBI Taxonomy" id="319348"/>
    <lineage>
        <taxon>Eukaryota</taxon>
        <taxon>Metazoa</taxon>
        <taxon>Ecdysozoa</taxon>
        <taxon>Arthropoda</taxon>
        <taxon>Hexapoda</taxon>
        <taxon>Insecta</taxon>
        <taxon>Pterygota</taxon>
        <taxon>Neoptera</taxon>
        <taxon>Endopterygota</taxon>
        <taxon>Diptera</taxon>
        <taxon>Nematocera</taxon>
        <taxon>Chironomoidea</taxon>
        <taxon>Chironomidae</taxon>
        <taxon>Chironominae</taxon>
        <taxon>Polypedilum</taxon>
        <taxon>Polypedilum</taxon>
    </lineage>
</organism>
<proteinExistence type="inferred from homology"/>
<dbReference type="CDD" id="cd03858">
    <property type="entry name" value="M14_CP_N-E_like"/>
    <property type="match status" value="1"/>
</dbReference>
<dbReference type="CDD" id="cd11308">
    <property type="entry name" value="Peptidase_M14NE-CP-C_like"/>
    <property type="match status" value="2"/>
</dbReference>
<feature type="active site" description="Proton donor/acceptor" evidence="9">
    <location>
        <position position="303"/>
    </location>
</feature>
<dbReference type="Pfam" id="PF00246">
    <property type="entry name" value="Peptidase_M14"/>
    <property type="match status" value="2"/>
</dbReference>
<dbReference type="GO" id="GO:0008270">
    <property type="term" value="F:zinc ion binding"/>
    <property type="evidence" value="ECO:0007669"/>
    <property type="project" value="InterPro"/>
</dbReference>
<evidence type="ECO:0000256" key="1">
    <source>
        <dbReference type="ARBA" id="ARBA00001947"/>
    </source>
</evidence>
<feature type="signal peptide" evidence="11">
    <location>
        <begin position="1"/>
        <end position="19"/>
    </location>
</feature>
<feature type="chain" id="PRO_5039895027" description="Peptidase M14 domain-containing protein" evidence="11">
    <location>
        <begin position="20"/>
        <end position="1393"/>
    </location>
</feature>
<dbReference type="Proteomes" id="UP001107558">
    <property type="component" value="Chromosome 1"/>
</dbReference>